<dbReference type="Proteomes" id="UP000277811">
    <property type="component" value="Unassembled WGS sequence"/>
</dbReference>
<evidence type="ECO:0000259" key="2">
    <source>
        <dbReference type="PROSITE" id="PS50943"/>
    </source>
</evidence>
<dbReference type="InterPro" id="IPR010982">
    <property type="entry name" value="Lambda_DNA-bd_dom_sf"/>
</dbReference>
<keyword evidence="4" id="KW-1185">Reference proteome</keyword>
<dbReference type="Pfam" id="PF01381">
    <property type="entry name" value="HTH_3"/>
    <property type="match status" value="1"/>
</dbReference>
<evidence type="ECO:0000256" key="1">
    <source>
        <dbReference type="ARBA" id="ARBA00023125"/>
    </source>
</evidence>
<dbReference type="EMBL" id="UPPP01000091">
    <property type="protein sequence ID" value="VBB08455.1"/>
    <property type="molecule type" value="Genomic_DNA"/>
</dbReference>
<keyword evidence="1" id="KW-0238">DNA-binding</keyword>
<dbReference type="GO" id="GO:0003677">
    <property type="term" value="F:DNA binding"/>
    <property type="evidence" value="ECO:0007669"/>
    <property type="project" value="UniProtKB-KW"/>
</dbReference>
<dbReference type="AlphaFoldDB" id="A0A498RBU8"/>
<organism evidence="3 4">
    <name type="scientific">Lucifera butyrica</name>
    <dbReference type="NCBI Taxonomy" id="1351585"/>
    <lineage>
        <taxon>Bacteria</taxon>
        <taxon>Bacillati</taxon>
        <taxon>Bacillota</taxon>
        <taxon>Negativicutes</taxon>
        <taxon>Veillonellales</taxon>
        <taxon>Veillonellaceae</taxon>
        <taxon>Lucifera</taxon>
    </lineage>
</organism>
<dbReference type="OrthoDB" id="1684348at2"/>
<dbReference type="InterPro" id="IPR001387">
    <property type="entry name" value="Cro/C1-type_HTH"/>
</dbReference>
<evidence type="ECO:0000313" key="3">
    <source>
        <dbReference type="EMBL" id="VBB08455.1"/>
    </source>
</evidence>
<dbReference type="GO" id="GO:0005829">
    <property type="term" value="C:cytosol"/>
    <property type="evidence" value="ECO:0007669"/>
    <property type="project" value="TreeGrafter"/>
</dbReference>
<dbReference type="PANTHER" id="PTHR46797">
    <property type="entry name" value="HTH-TYPE TRANSCRIPTIONAL REGULATOR"/>
    <property type="match status" value="1"/>
</dbReference>
<sequence length="98" mass="11053">MNIGLKIKDLRTKQGMSMTKLAKEANVGQATISHIENNDNQPTFDILERIITALGFSLAEFFADEQQTIDPELNRLLQATGKLTSEQRNLLFKFINSL</sequence>
<protein>
    <recommendedName>
        <fullName evidence="2">HTH cro/C1-type domain-containing protein</fullName>
    </recommendedName>
</protein>
<dbReference type="CDD" id="cd00093">
    <property type="entry name" value="HTH_XRE"/>
    <property type="match status" value="1"/>
</dbReference>
<gene>
    <name evidence="3" type="ORF">LUCI_3727</name>
</gene>
<dbReference type="InterPro" id="IPR050807">
    <property type="entry name" value="TransReg_Diox_bact_type"/>
</dbReference>
<evidence type="ECO:0000313" key="4">
    <source>
        <dbReference type="Proteomes" id="UP000277811"/>
    </source>
</evidence>
<accession>A0A498RBU8</accession>
<dbReference type="Gene3D" id="1.10.260.40">
    <property type="entry name" value="lambda repressor-like DNA-binding domains"/>
    <property type="match status" value="1"/>
</dbReference>
<reference evidence="3 4" key="1">
    <citation type="submission" date="2018-06" db="EMBL/GenBank/DDBJ databases">
        <authorList>
            <person name="Strepis N."/>
        </authorList>
    </citation>
    <scope>NUCLEOTIDE SEQUENCE [LARGE SCALE GENOMIC DNA]</scope>
    <source>
        <strain evidence="3">LUCI</strain>
    </source>
</reference>
<dbReference type="GO" id="GO:0003700">
    <property type="term" value="F:DNA-binding transcription factor activity"/>
    <property type="evidence" value="ECO:0007669"/>
    <property type="project" value="TreeGrafter"/>
</dbReference>
<proteinExistence type="predicted"/>
<dbReference type="PANTHER" id="PTHR46797:SF1">
    <property type="entry name" value="METHYLPHOSPHONATE SYNTHASE"/>
    <property type="match status" value="1"/>
</dbReference>
<dbReference type="SMART" id="SM00530">
    <property type="entry name" value="HTH_XRE"/>
    <property type="match status" value="1"/>
</dbReference>
<dbReference type="SUPFAM" id="SSF47413">
    <property type="entry name" value="lambda repressor-like DNA-binding domains"/>
    <property type="match status" value="1"/>
</dbReference>
<name>A0A498RBU8_9FIRM</name>
<dbReference type="PROSITE" id="PS50943">
    <property type="entry name" value="HTH_CROC1"/>
    <property type="match status" value="1"/>
</dbReference>
<feature type="domain" description="HTH cro/C1-type" evidence="2">
    <location>
        <begin position="7"/>
        <end position="61"/>
    </location>
</feature>
<dbReference type="RefSeq" id="WP_122629323.1">
    <property type="nucleotide sequence ID" value="NZ_UPPP01000091.1"/>
</dbReference>